<keyword evidence="4" id="KW-0804">Transcription</keyword>
<dbReference type="OrthoDB" id="71302at2759"/>
<evidence type="ECO:0000256" key="2">
    <source>
        <dbReference type="ARBA" id="ARBA00023015"/>
    </source>
</evidence>
<evidence type="ECO:0000256" key="4">
    <source>
        <dbReference type="ARBA" id="ARBA00023163"/>
    </source>
</evidence>
<dbReference type="Gene3D" id="4.10.280.10">
    <property type="entry name" value="Helix-loop-helix DNA-binding domain"/>
    <property type="match status" value="1"/>
</dbReference>
<dbReference type="Proteomes" id="UP000326396">
    <property type="component" value="Linkage Group LG7"/>
</dbReference>
<gene>
    <name evidence="8" type="ORF">E3N88_37115</name>
</gene>
<evidence type="ECO:0000256" key="3">
    <source>
        <dbReference type="ARBA" id="ARBA00023125"/>
    </source>
</evidence>
<comment type="subcellular location">
    <subcellularLocation>
        <location evidence="1">Nucleus</location>
    </subcellularLocation>
</comment>
<keyword evidence="3" id="KW-0238">DNA-binding</keyword>
<evidence type="ECO:0000256" key="1">
    <source>
        <dbReference type="ARBA" id="ARBA00004123"/>
    </source>
</evidence>
<protein>
    <recommendedName>
        <fullName evidence="7">BHLH domain-containing protein</fullName>
    </recommendedName>
</protein>
<dbReference type="Pfam" id="PF00010">
    <property type="entry name" value="HLH"/>
    <property type="match status" value="1"/>
</dbReference>
<keyword evidence="9" id="KW-1185">Reference proteome</keyword>
<feature type="domain" description="BHLH" evidence="7">
    <location>
        <begin position="259"/>
        <end position="308"/>
    </location>
</feature>
<evidence type="ECO:0000313" key="8">
    <source>
        <dbReference type="EMBL" id="KAD3069235.1"/>
    </source>
</evidence>
<dbReference type="InterPro" id="IPR047265">
    <property type="entry name" value="PIF1-like_bHLH"/>
</dbReference>
<dbReference type="PROSITE" id="PS50888">
    <property type="entry name" value="BHLH"/>
    <property type="match status" value="1"/>
</dbReference>
<dbReference type="PANTHER" id="PTHR45855">
    <property type="entry name" value="TRANSCRIPTION FACTOR PIF1-RELATED"/>
    <property type="match status" value="1"/>
</dbReference>
<accession>A0A5N6M5P2</accession>
<dbReference type="EMBL" id="SZYD01000017">
    <property type="protein sequence ID" value="KAD3069235.1"/>
    <property type="molecule type" value="Genomic_DNA"/>
</dbReference>
<reference evidence="8 9" key="1">
    <citation type="submission" date="2019-05" db="EMBL/GenBank/DDBJ databases">
        <title>Mikania micrantha, genome provides insights into the molecular mechanism of rapid growth.</title>
        <authorList>
            <person name="Liu B."/>
        </authorList>
    </citation>
    <scope>NUCLEOTIDE SEQUENCE [LARGE SCALE GENOMIC DNA]</scope>
    <source>
        <strain evidence="8">NLD-2019</strain>
        <tissue evidence="8">Leaf</tissue>
    </source>
</reference>
<evidence type="ECO:0000313" key="9">
    <source>
        <dbReference type="Proteomes" id="UP000326396"/>
    </source>
</evidence>
<feature type="region of interest" description="Disordered" evidence="6">
    <location>
        <begin position="191"/>
        <end position="232"/>
    </location>
</feature>
<dbReference type="PANTHER" id="PTHR45855:SF23">
    <property type="entry name" value="TRANSCRIPTION FACTOR MEE8-RELATED"/>
    <property type="match status" value="1"/>
</dbReference>
<dbReference type="AlphaFoldDB" id="A0A5N6M5P2"/>
<dbReference type="GO" id="GO:0005634">
    <property type="term" value="C:nucleus"/>
    <property type="evidence" value="ECO:0007669"/>
    <property type="project" value="UniProtKB-SubCell"/>
</dbReference>
<feature type="compositionally biased region" description="Polar residues" evidence="6">
    <location>
        <begin position="109"/>
        <end position="133"/>
    </location>
</feature>
<dbReference type="InterPro" id="IPR036638">
    <property type="entry name" value="HLH_DNA-bd_sf"/>
</dbReference>
<feature type="region of interest" description="Disordered" evidence="6">
    <location>
        <begin position="109"/>
        <end position="153"/>
    </location>
</feature>
<dbReference type="InterPro" id="IPR031066">
    <property type="entry name" value="bHLH_ALC-like_plant"/>
</dbReference>
<dbReference type="CDD" id="cd11445">
    <property type="entry name" value="bHLH_AtPIF_like"/>
    <property type="match status" value="1"/>
</dbReference>
<feature type="compositionally biased region" description="Polar residues" evidence="6">
    <location>
        <begin position="201"/>
        <end position="225"/>
    </location>
</feature>
<dbReference type="GO" id="GO:0003677">
    <property type="term" value="F:DNA binding"/>
    <property type="evidence" value="ECO:0007669"/>
    <property type="project" value="UniProtKB-KW"/>
</dbReference>
<dbReference type="GO" id="GO:0046983">
    <property type="term" value="F:protein dimerization activity"/>
    <property type="evidence" value="ECO:0007669"/>
    <property type="project" value="InterPro"/>
</dbReference>
<dbReference type="SMART" id="SM00353">
    <property type="entry name" value="HLH"/>
    <property type="match status" value="1"/>
</dbReference>
<keyword evidence="5" id="KW-0539">Nucleus</keyword>
<sequence>MNQRVPNWDLEDVNLNHDIFKLDYEVAELTWENGQLALHELGTRRVPNKSQPATSWDQPTSTETLEAVVNQATHQLYCKTNAPAKDNELVPWMQHRNPTFTAGNLYPSATMTSDAQVPSSNNRTGEGSAQAQRSKGARDAGCSTRASSCGGNPSAFMDPRVARGDGGATAEAYNWSSCRDVSVSGTFVTGDARASDLGGQRLTSTSTGSPENTSSGRDFSNSTFPDDSACHRKIQRETKAVNEKKKEKTKCSILNKRRRTAAIHNQSERKRRDKINQKLQTLQKLVPNSSKTDKASMLNEVIEHIKELQIQIHMANMMNMSPMMSLVMQQQLQFQKYMMNPMAMRMGIGMGMGMDMNTISSPSNIPARFHPSPFMQMPSWNHTPDQAVNSNTMGAFTASQSQVGFHLRRISRKPFIAGA</sequence>
<keyword evidence="2" id="KW-0805">Transcription regulation</keyword>
<evidence type="ECO:0000256" key="6">
    <source>
        <dbReference type="SAM" id="MobiDB-lite"/>
    </source>
</evidence>
<dbReference type="InterPro" id="IPR011598">
    <property type="entry name" value="bHLH_dom"/>
</dbReference>
<evidence type="ECO:0000259" key="7">
    <source>
        <dbReference type="PROSITE" id="PS50888"/>
    </source>
</evidence>
<comment type="caution">
    <text evidence="8">The sequence shown here is derived from an EMBL/GenBank/DDBJ whole genome shotgun (WGS) entry which is preliminary data.</text>
</comment>
<proteinExistence type="predicted"/>
<dbReference type="SUPFAM" id="SSF47459">
    <property type="entry name" value="HLH, helix-loop-helix DNA-binding domain"/>
    <property type="match status" value="1"/>
</dbReference>
<organism evidence="8 9">
    <name type="scientific">Mikania micrantha</name>
    <name type="common">bitter vine</name>
    <dbReference type="NCBI Taxonomy" id="192012"/>
    <lineage>
        <taxon>Eukaryota</taxon>
        <taxon>Viridiplantae</taxon>
        <taxon>Streptophyta</taxon>
        <taxon>Embryophyta</taxon>
        <taxon>Tracheophyta</taxon>
        <taxon>Spermatophyta</taxon>
        <taxon>Magnoliopsida</taxon>
        <taxon>eudicotyledons</taxon>
        <taxon>Gunneridae</taxon>
        <taxon>Pentapetalae</taxon>
        <taxon>asterids</taxon>
        <taxon>campanulids</taxon>
        <taxon>Asterales</taxon>
        <taxon>Asteraceae</taxon>
        <taxon>Asteroideae</taxon>
        <taxon>Heliantheae alliance</taxon>
        <taxon>Eupatorieae</taxon>
        <taxon>Mikania</taxon>
    </lineage>
</organism>
<evidence type="ECO:0000256" key="5">
    <source>
        <dbReference type="ARBA" id="ARBA00023242"/>
    </source>
</evidence>
<name>A0A5N6M5P2_9ASTR</name>